<evidence type="ECO:0000256" key="1">
    <source>
        <dbReference type="ARBA" id="ARBA00004651"/>
    </source>
</evidence>
<sequence length="471" mass="54315">MIWIVLTIALILRLITINQSLWLDEADNVVAAKMLDFVSFITKYPIGDYHPPGFFILLWVWSHLFGFSEAVVRLPSILLGIGTVFLTYLLGKELFSKNVALLAAFFLASAPLHVYYSQEARMYSLSAFSVAVLSYFLLQLVNNKKWSTVGYTFSSLLVLSSDYVTYLIFPAHLIFLLWIRSKILKKWLLSLSLSFLIFSPWLTVFFQQFLEGKEAALNLPGWKRVAGGADLKNLALVFIKTVFGRISFDNKIVYGGISILMAFFYGVILWLSFRKTDKTIKFLTAWMIIPIVLAVLISPFIPMLSYFRMIFILPAFYLLIARGIFSLPLQFFRLALGVVVLSSLIFLSIYYTNPQFQREDWRGAANFLNQRLNERSVVLFEDNHVKFPYLYYQPNLANSYPGLKRVEAKTDDDVVDLEKILIDKEQVYVFEYLVEITDPQRLLEKKLANLGWKISDVYNFYGVGLIKLLER</sequence>
<dbReference type="EMBL" id="LCAB01000008">
    <property type="protein sequence ID" value="KKR83010.1"/>
    <property type="molecule type" value="Genomic_DNA"/>
</dbReference>
<evidence type="ECO:0000313" key="10">
    <source>
        <dbReference type="EMBL" id="KKR83010.1"/>
    </source>
</evidence>
<evidence type="ECO:0000256" key="6">
    <source>
        <dbReference type="ARBA" id="ARBA00022989"/>
    </source>
</evidence>
<reference evidence="10 11" key="1">
    <citation type="journal article" date="2015" name="Nature">
        <title>rRNA introns, odd ribosomes, and small enigmatic genomes across a large radiation of phyla.</title>
        <authorList>
            <person name="Brown C.T."/>
            <person name="Hug L.A."/>
            <person name="Thomas B.C."/>
            <person name="Sharon I."/>
            <person name="Castelle C.J."/>
            <person name="Singh A."/>
            <person name="Wilkins M.J."/>
            <person name="Williams K.H."/>
            <person name="Banfield J.F."/>
        </authorList>
    </citation>
    <scope>NUCLEOTIDE SEQUENCE [LARGE SCALE GENOMIC DNA]</scope>
</reference>
<feature type="transmembrane region" description="Helical" evidence="8">
    <location>
        <begin position="283"/>
        <end position="301"/>
    </location>
</feature>
<dbReference type="Proteomes" id="UP000034601">
    <property type="component" value="Unassembled WGS sequence"/>
</dbReference>
<keyword evidence="7 8" id="KW-0472">Membrane</keyword>
<feature type="transmembrane region" description="Helical" evidence="8">
    <location>
        <begin position="74"/>
        <end position="91"/>
    </location>
</feature>
<gene>
    <name evidence="10" type="ORF">UU29_C0008G0119</name>
</gene>
<evidence type="ECO:0000313" key="11">
    <source>
        <dbReference type="Proteomes" id="UP000034601"/>
    </source>
</evidence>
<keyword evidence="5 8" id="KW-0812">Transmembrane</keyword>
<name>A0A0G0WFD4_9BACT</name>
<protein>
    <submittedName>
        <fullName evidence="10">Glycosyl transferase family 39</fullName>
    </submittedName>
</protein>
<feature type="transmembrane region" description="Helical" evidence="8">
    <location>
        <begin position="332"/>
        <end position="351"/>
    </location>
</feature>
<dbReference type="GO" id="GO:0009103">
    <property type="term" value="P:lipopolysaccharide biosynthetic process"/>
    <property type="evidence" value="ECO:0007669"/>
    <property type="project" value="UniProtKB-ARBA"/>
</dbReference>
<feature type="transmembrane region" description="Helical" evidence="8">
    <location>
        <begin position="191"/>
        <end position="210"/>
    </location>
</feature>
<evidence type="ECO:0000256" key="4">
    <source>
        <dbReference type="ARBA" id="ARBA00022679"/>
    </source>
</evidence>
<keyword evidence="2" id="KW-1003">Cell membrane</keyword>
<dbReference type="InterPro" id="IPR038731">
    <property type="entry name" value="RgtA/B/C-like"/>
</dbReference>
<dbReference type="PANTHER" id="PTHR33908">
    <property type="entry name" value="MANNOSYLTRANSFERASE YKCB-RELATED"/>
    <property type="match status" value="1"/>
</dbReference>
<feature type="domain" description="Glycosyltransferase RgtA/B/C/D-like" evidence="9">
    <location>
        <begin position="50"/>
        <end position="202"/>
    </location>
</feature>
<feature type="transmembrane region" description="Helical" evidence="8">
    <location>
        <begin position="153"/>
        <end position="179"/>
    </location>
</feature>
<accession>A0A0G0WFD4</accession>
<feature type="transmembrane region" description="Helical" evidence="8">
    <location>
        <begin position="97"/>
        <end position="116"/>
    </location>
</feature>
<feature type="transmembrane region" description="Helical" evidence="8">
    <location>
        <begin position="123"/>
        <end position="141"/>
    </location>
</feature>
<feature type="transmembrane region" description="Helical" evidence="8">
    <location>
        <begin position="50"/>
        <end position="67"/>
    </location>
</feature>
<dbReference type="InterPro" id="IPR050297">
    <property type="entry name" value="LipidA_mod_glycosyltrf_83"/>
</dbReference>
<feature type="transmembrane region" description="Helical" evidence="8">
    <location>
        <begin position="252"/>
        <end position="271"/>
    </location>
</feature>
<evidence type="ECO:0000259" key="9">
    <source>
        <dbReference type="Pfam" id="PF13231"/>
    </source>
</evidence>
<evidence type="ECO:0000256" key="2">
    <source>
        <dbReference type="ARBA" id="ARBA00022475"/>
    </source>
</evidence>
<evidence type="ECO:0000256" key="7">
    <source>
        <dbReference type="ARBA" id="ARBA00023136"/>
    </source>
</evidence>
<keyword evidence="6 8" id="KW-1133">Transmembrane helix</keyword>
<feature type="transmembrane region" description="Helical" evidence="8">
    <location>
        <begin position="307"/>
        <end position="325"/>
    </location>
</feature>
<dbReference type="AlphaFoldDB" id="A0A0G0WFD4"/>
<keyword evidence="3" id="KW-0328">Glycosyltransferase</keyword>
<dbReference type="GO" id="GO:0005886">
    <property type="term" value="C:plasma membrane"/>
    <property type="evidence" value="ECO:0007669"/>
    <property type="project" value="UniProtKB-SubCell"/>
</dbReference>
<evidence type="ECO:0000256" key="3">
    <source>
        <dbReference type="ARBA" id="ARBA00022676"/>
    </source>
</evidence>
<organism evidence="10 11">
    <name type="scientific">Candidatus Daviesbacteria bacterium GW2011_GWA2_40_9</name>
    <dbReference type="NCBI Taxonomy" id="1618424"/>
    <lineage>
        <taxon>Bacteria</taxon>
        <taxon>Candidatus Daviesiibacteriota</taxon>
    </lineage>
</organism>
<comment type="subcellular location">
    <subcellularLocation>
        <location evidence="1">Cell membrane</location>
        <topology evidence="1">Multi-pass membrane protein</topology>
    </subcellularLocation>
</comment>
<evidence type="ECO:0000256" key="5">
    <source>
        <dbReference type="ARBA" id="ARBA00022692"/>
    </source>
</evidence>
<evidence type="ECO:0000256" key="8">
    <source>
        <dbReference type="SAM" id="Phobius"/>
    </source>
</evidence>
<dbReference type="GO" id="GO:0016763">
    <property type="term" value="F:pentosyltransferase activity"/>
    <property type="evidence" value="ECO:0007669"/>
    <property type="project" value="TreeGrafter"/>
</dbReference>
<keyword evidence="4 10" id="KW-0808">Transferase</keyword>
<dbReference type="Pfam" id="PF13231">
    <property type="entry name" value="PMT_2"/>
    <property type="match status" value="1"/>
</dbReference>
<dbReference type="PANTHER" id="PTHR33908:SF11">
    <property type="entry name" value="MEMBRANE PROTEIN"/>
    <property type="match status" value="1"/>
</dbReference>
<proteinExistence type="predicted"/>
<comment type="caution">
    <text evidence="10">The sequence shown here is derived from an EMBL/GenBank/DDBJ whole genome shotgun (WGS) entry which is preliminary data.</text>
</comment>